<dbReference type="InterPro" id="IPR013358">
    <property type="entry name" value="Pilus_biogenesis_MshL"/>
</dbReference>
<feature type="compositionally biased region" description="Polar residues" evidence="6">
    <location>
        <begin position="15"/>
        <end position="43"/>
    </location>
</feature>
<feature type="region of interest" description="Disordered" evidence="6">
    <location>
        <begin position="232"/>
        <end position="270"/>
    </location>
</feature>
<dbReference type="Gene3D" id="3.55.50.30">
    <property type="match status" value="1"/>
</dbReference>
<dbReference type="PANTHER" id="PTHR30332">
    <property type="entry name" value="PROBABLE GENERAL SECRETION PATHWAY PROTEIN D"/>
    <property type="match status" value="1"/>
</dbReference>
<dbReference type="RefSeq" id="WP_013146848.1">
    <property type="nucleotide sequence ID" value="NC_014207.1"/>
</dbReference>
<dbReference type="InterPro" id="IPR011514">
    <property type="entry name" value="Secretin_N_2"/>
</dbReference>
<proteinExistence type="predicted"/>
<dbReference type="OrthoDB" id="9779724at2"/>
<gene>
    <name evidence="8" type="ordered locus">M301_0143</name>
</gene>
<dbReference type="PRINTS" id="PR00811">
    <property type="entry name" value="BCTERIALGSPD"/>
</dbReference>
<dbReference type="Pfam" id="PF07655">
    <property type="entry name" value="Secretin_N_2"/>
    <property type="match status" value="1"/>
</dbReference>
<keyword evidence="3" id="KW-0732">Signal</keyword>
<dbReference type="Pfam" id="PF00263">
    <property type="entry name" value="Secretin"/>
    <property type="match status" value="1"/>
</dbReference>
<protein>
    <submittedName>
        <fullName evidence="8">Pilus (MSHA type) biogenesis protein MshL</fullName>
    </submittedName>
</protein>
<dbReference type="HOGENOM" id="CLU_006756_3_0_4"/>
<keyword evidence="2" id="KW-0813">Transport</keyword>
<dbReference type="Proteomes" id="UP000000383">
    <property type="component" value="Chromosome"/>
</dbReference>
<name>D7DKS0_METV0</name>
<feature type="compositionally biased region" description="Basic and acidic residues" evidence="6">
    <location>
        <begin position="261"/>
        <end position="270"/>
    </location>
</feature>
<evidence type="ECO:0000256" key="2">
    <source>
        <dbReference type="ARBA" id="ARBA00022448"/>
    </source>
</evidence>
<feature type="compositionally biased region" description="Polar residues" evidence="6">
    <location>
        <begin position="248"/>
        <end position="259"/>
    </location>
</feature>
<dbReference type="InterPro" id="IPR001775">
    <property type="entry name" value="GspD/PilQ"/>
</dbReference>
<keyword evidence="5" id="KW-0998">Cell outer membrane</keyword>
<sequence length="608" mass="65324">MMLVLGMSACAHQSKITPSNGHIDGQNTTKHQAEVQSGSNNTVDGKPVTANIPKPVTNNTYLPPPKPKAKAQLYSIVVYDTPVKEVLFAIARDSKLNIDIHPSIQGRVTLNAVDQTLPAILERLSKQVDLTYKLQNDVLTITPDQPVLRSYKIDYVNMSRDTTGFIGADGQISSTSQISGASGTASSSAGNGANNSSRTSVTSESKSHFWETLEKNLKDILAETDKEVLITRSGNTSKSNEKAKAGVSSKTSDTDTANSAEAKREKEEDRNEYKTLFAGTVIVNREAGIINVRATNKQHEKIQEFIDKVMGSAKKQVLIEATIVEVTLNDGYKAGIDWSRLGSLGSAGFVFKQALGPQLGAVNSAANVTLSSSGIIAGYTNGNRGILSSVQLLEQFGNTKVLSSPKLMVLNNQTAVLKVVDNLVYFTVQSQISQSASGVAGTNLQSVTTTPNTVPVGVVMSVTPQINDTGNVNINVRPTITSLIRYVPDPNPQIQKSPDFQGIPEIRTREMESLLQISSGNIAVLGGLMQDEIKNSTEAVPGLSKVPGVGKVFQGKNDSNQKTELVIFLRPTVIPNASLESDELAHYKQYLPTQALERASEAEAENER</sequence>
<dbReference type="GO" id="GO:0009297">
    <property type="term" value="P:pilus assembly"/>
    <property type="evidence" value="ECO:0007669"/>
    <property type="project" value="InterPro"/>
</dbReference>
<dbReference type="EMBL" id="CP002056">
    <property type="protein sequence ID" value="ADI28531.1"/>
    <property type="molecule type" value="Genomic_DNA"/>
</dbReference>
<dbReference type="STRING" id="666681.M301_0143"/>
<feature type="compositionally biased region" description="Low complexity" evidence="6">
    <location>
        <begin position="176"/>
        <end position="204"/>
    </location>
</feature>
<dbReference type="PANTHER" id="PTHR30332:SF24">
    <property type="entry name" value="SECRETIN GSPD-RELATED"/>
    <property type="match status" value="1"/>
</dbReference>
<reference evidence="9" key="1">
    <citation type="submission" date="2010-05" db="EMBL/GenBank/DDBJ databases">
        <title>Complete sequence of Methylotenera sp. 301.</title>
        <authorList>
            <person name="Lucas S."/>
            <person name="Copeland A."/>
            <person name="Lapidus A."/>
            <person name="Cheng J.-F."/>
            <person name="Bruce D."/>
            <person name="Goodwin L."/>
            <person name="Pitluck S."/>
            <person name="Clum A."/>
            <person name="Land M."/>
            <person name="Hauser L."/>
            <person name="Kyrpides N."/>
            <person name="Ivanova N."/>
            <person name="Chistoservova L."/>
            <person name="Kalyuzhnaya M."/>
            <person name="Woyke T."/>
        </authorList>
    </citation>
    <scope>NUCLEOTIDE SEQUENCE [LARGE SCALE GENOMIC DNA]</scope>
    <source>
        <strain evidence="9">301</strain>
    </source>
</reference>
<evidence type="ECO:0000256" key="6">
    <source>
        <dbReference type="SAM" id="MobiDB-lite"/>
    </source>
</evidence>
<dbReference type="InterPro" id="IPR011662">
    <property type="entry name" value="Secretin/TonB_short_N"/>
</dbReference>
<evidence type="ECO:0000256" key="5">
    <source>
        <dbReference type="ARBA" id="ARBA00023237"/>
    </source>
</evidence>
<feature type="region of interest" description="Disordered" evidence="6">
    <location>
        <begin position="176"/>
        <end position="207"/>
    </location>
</feature>
<dbReference type="AlphaFoldDB" id="D7DKS0"/>
<organism evidence="8 9">
    <name type="scientific">Methylotenera versatilis (strain 301)</name>
    <dbReference type="NCBI Taxonomy" id="666681"/>
    <lineage>
        <taxon>Bacteria</taxon>
        <taxon>Pseudomonadati</taxon>
        <taxon>Pseudomonadota</taxon>
        <taxon>Betaproteobacteria</taxon>
        <taxon>Nitrosomonadales</taxon>
        <taxon>Methylophilaceae</taxon>
        <taxon>Methylotenera</taxon>
    </lineage>
</organism>
<dbReference type="eggNOG" id="COG1450">
    <property type="taxonomic scope" value="Bacteria"/>
</dbReference>
<comment type="subcellular location">
    <subcellularLocation>
        <location evidence="1">Membrane</location>
    </subcellularLocation>
</comment>
<feature type="region of interest" description="Disordered" evidence="6">
    <location>
        <begin position="15"/>
        <end position="64"/>
    </location>
</feature>
<feature type="domain" description="Secretin/TonB short N-terminal" evidence="7">
    <location>
        <begin position="96"/>
        <end position="144"/>
    </location>
</feature>
<evidence type="ECO:0000313" key="8">
    <source>
        <dbReference type="EMBL" id="ADI28531.1"/>
    </source>
</evidence>
<keyword evidence="4" id="KW-0472">Membrane</keyword>
<dbReference type="GO" id="GO:0019867">
    <property type="term" value="C:outer membrane"/>
    <property type="evidence" value="ECO:0007669"/>
    <property type="project" value="InterPro"/>
</dbReference>
<evidence type="ECO:0000259" key="7">
    <source>
        <dbReference type="SMART" id="SM00965"/>
    </source>
</evidence>
<evidence type="ECO:0000313" key="9">
    <source>
        <dbReference type="Proteomes" id="UP000000383"/>
    </source>
</evidence>
<dbReference type="SMART" id="SM00965">
    <property type="entry name" value="STN"/>
    <property type="match status" value="1"/>
</dbReference>
<keyword evidence="9" id="KW-1185">Reference proteome</keyword>
<dbReference type="GO" id="GO:0015627">
    <property type="term" value="C:type II protein secretion system complex"/>
    <property type="evidence" value="ECO:0007669"/>
    <property type="project" value="TreeGrafter"/>
</dbReference>
<evidence type="ECO:0000256" key="4">
    <source>
        <dbReference type="ARBA" id="ARBA00023136"/>
    </source>
</evidence>
<evidence type="ECO:0000256" key="1">
    <source>
        <dbReference type="ARBA" id="ARBA00004370"/>
    </source>
</evidence>
<dbReference type="KEGG" id="meh:M301_0143"/>
<evidence type="ECO:0000256" key="3">
    <source>
        <dbReference type="ARBA" id="ARBA00022729"/>
    </source>
</evidence>
<dbReference type="InterPro" id="IPR004846">
    <property type="entry name" value="T2SS/T3SS_dom"/>
</dbReference>
<reference evidence="8 9" key="2">
    <citation type="journal article" date="2011" name="J. Bacteriol.">
        <title>Genomes of three methylotrophs from a single niche uncover genetic and metabolic divergence of Methylophilaceae.</title>
        <authorList>
            <person name="Lapidus A."/>
            <person name="Clum A."/>
            <person name="Labutti K."/>
            <person name="Kaluzhnaya M.G."/>
            <person name="Lim S."/>
            <person name="Beck D.A."/>
            <person name="Glavina Del Rio T."/>
            <person name="Nolan M."/>
            <person name="Mavromatis K."/>
            <person name="Huntemann M."/>
            <person name="Lucas S."/>
            <person name="Lidstrom M.E."/>
            <person name="Ivanova N."/>
            <person name="Chistoserdova L."/>
        </authorList>
    </citation>
    <scope>NUCLEOTIDE SEQUENCE [LARGE SCALE GENOMIC DNA]</scope>
    <source>
        <strain evidence="8 9">301</strain>
    </source>
</reference>
<dbReference type="NCBIfam" id="TIGR02519">
    <property type="entry name" value="pilus_MshL"/>
    <property type="match status" value="1"/>
</dbReference>
<dbReference type="InterPro" id="IPR050810">
    <property type="entry name" value="Bact_Secretion_Sys_Channel"/>
</dbReference>
<dbReference type="GO" id="GO:0009306">
    <property type="term" value="P:protein secretion"/>
    <property type="evidence" value="ECO:0007669"/>
    <property type="project" value="InterPro"/>
</dbReference>
<accession>D7DKS0</accession>